<protein>
    <submittedName>
        <fullName evidence="3">Uncharacterized protein conserved in bacteria</fullName>
    </submittedName>
</protein>
<proteinExistence type="predicted"/>
<organism evidence="3">
    <name type="scientific">Longilinea arvoryzae</name>
    <dbReference type="NCBI Taxonomy" id="360412"/>
    <lineage>
        <taxon>Bacteria</taxon>
        <taxon>Bacillati</taxon>
        <taxon>Chloroflexota</taxon>
        <taxon>Anaerolineae</taxon>
        <taxon>Anaerolineales</taxon>
        <taxon>Anaerolineaceae</taxon>
        <taxon>Longilinea</taxon>
    </lineage>
</organism>
<dbReference type="RefSeq" id="WP_075074413.1">
    <property type="nucleotide sequence ID" value="NZ_DF967972.1"/>
</dbReference>
<evidence type="ECO:0000313" key="4">
    <source>
        <dbReference type="Proteomes" id="UP000055060"/>
    </source>
</evidence>
<dbReference type="NCBIfam" id="NF038128">
    <property type="entry name" value="choice_anch_J"/>
    <property type="match status" value="1"/>
</dbReference>
<dbReference type="Pfam" id="PF20773">
    <property type="entry name" value="InhA-like_MAM"/>
    <property type="match status" value="1"/>
</dbReference>
<sequence>MANQSKRGVWIIAIIGVVLITACICVAIIGAGGLALFTLRHTINPPSEATQVESIPQTDQPEPDASAEPDSGSPDPNEMSVFPTGTPEPGAEDTLNTLRNAEVPFADLRLEAMQFKGIPSIPETVAFPGEFNLGDESTFWVLNTDTNRYSQVKTVLAYKSAHLYFWIEKGLKYDSSDLEKLGDAFENKIYPTDREFFGSEWTPGVDGDEHLYIIYAGNMGENLAGMFSSADSVNPLAYPYSNGHESFFLNADTTGLDENYTYGVLAHEFQHMIHWYRDRNEETWLSEGFSELAVYLNGYDVGGFDSVFLSQPSTQLNNWPDNSDSDGANYGAAFLFVNYFLERFGEEATQRVVASPLNGLESIDQVLEDLKATYPDSDQPYRADDLFADWVVANAVNDPTLDDGRFGYSPYQLPFEARSTDELRDCLGGWQANTVNQYGTNYIDLACSGQRTLDFEGASQVDLLPEDPHSGDYAFWSNQGDESQMLLSHSFDLTGVSGPVEFDYWTWYDIERDYDYLYLQASEDGTNWTILTPPTCTDSNPTGANYGCGYNGSSSGWIEEKVDLSAYAGKKIWLRFAYVTDAAVNGEGMLLDDVSIPAIGYHSDFESDNGGWQAEGFARIQNRLPQSFRLALILEGDQTSIQTLTWTPGETLKVPVDFDAYDRVTLVVSGTTRFTRQPGAYRIQVNP</sequence>
<dbReference type="STRING" id="360412.LARV_03010"/>
<dbReference type="Proteomes" id="UP000055060">
    <property type="component" value="Unassembled WGS sequence"/>
</dbReference>
<keyword evidence="2" id="KW-0812">Transmembrane</keyword>
<dbReference type="AlphaFoldDB" id="A0A0S7BNA0"/>
<dbReference type="EMBL" id="DF967972">
    <property type="protein sequence ID" value="GAP15226.1"/>
    <property type="molecule type" value="Genomic_DNA"/>
</dbReference>
<evidence type="ECO:0000313" key="3">
    <source>
        <dbReference type="EMBL" id="GAP15226.1"/>
    </source>
</evidence>
<dbReference type="PROSITE" id="PS51257">
    <property type="entry name" value="PROKAR_LIPOPROTEIN"/>
    <property type="match status" value="1"/>
</dbReference>
<evidence type="ECO:0000256" key="1">
    <source>
        <dbReference type="SAM" id="MobiDB-lite"/>
    </source>
</evidence>
<name>A0A0S7BNA0_9CHLR</name>
<accession>A0A0S7BNA0</accession>
<keyword evidence="4" id="KW-1185">Reference proteome</keyword>
<gene>
    <name evidence="3" type="ORF">LARV_03010</name>
</gene>
<keyword evidence="2" id="KW-0472">Membrane</keyword>
<feature type="region of interest" description="Disordered" evidence="1">
    <location>
        <begin position="48"/>
        <end position="94"/>
    </location>
</feature>
<keyword evidence="2" id="KW-1133">Transmembrane helix</keyword>
<dbReference type="OrthoDB" id="275270at2"/>
<reference evidence="3" key="1">
    <citation type="submission" date="2015-07" db="EMBL/GenBank/DDBJ databases">
        <title>Draft Genome Sequences of Anaerolinea thermolimosa IMO-1, Bellilinea caldifistulae GOMI-1, Leptolinea tardivitalis YMTK-2, Levilinea saccharolytica KIBI-1,Longilinea arvoryzae KOME-1, Previously Described as Members of the Anaerolineaceae (Chloroflexi).</title>
        <authorList>
            <person name="Sekiguchi Y."/>
            <person name="Ohashi A."/>
            <person name="Matsuura N."/>
            <person name="Tourlousse M.D."/>
        </authorList>
    </citation>
    <scope>NUCLEOTIDE SEQUENCE [LARGE SCALE GENOMIC DNA]</scope>
    <source>
        <strain evidence="3">KOME-1</strain>
    </source>
</reference>
<feature type="transmembrane region" description="Helical" evidence="2">
    <location>
        <begin position="9"/>
        <end position="37"/>
    </location>
</feature>
<feature type="compositionally biased region" description="Polar residues" evidence="1">
    <location>
        <begin position="48"/>
        <end position="60"/>
    </location>
</feature>
<dbReference type="Gene3D" id="2.60.120.200">
    <property type="match status" value="1"/>
</dbReference>
<evidence type="ECO:0000256" key="2">
    <source>
        <dbReference type="SAM" id="Phobius"/>
    </source>
</evidence>